<keyword evidence="4" id="KW-1185">Reference proteome</keyword>
<evidence type="ECO:0000256" key="1">
    <source>
        <dbReference type="SAM" id="Coils"/>
    </source>
</evidence>
<evidence type="ECO:0000313" key="3">
    <source>
        <dbReference type="EMBL" id="KNZ56355.1"/>
    </source>
</evidence>
<keyword evidence="1" id="KW-0175">Coiled coil</keyword>
<name>A0A0L6V8D0_9BASI</name>
<dbReference type="OrthoDB" id="2506276at2759"/>
<feature type="compositionally biased region" description="Polar residues" evidence="2">
    <location>
        <begin position="460"/>
        <end position="480"/>
    </location>
</feature>
<feature type="compositionally biased region" description="Polar residues" evidence="2">
    <location>
        <begin position="1"/>
        <end position="10"/>
    </location>
</feature>
<evidence type="ECO:0000313" key="4">
    <source>
        <dbReference type="Proteomes" id="UP000037035"/>
    </source>
</evidence>
<feature type="region of interest" description="Disordered" evidence="2">
    <location>
        <begin position="410"/>
        <end position="482"/>
    </location>
</feature>
<feature type="compositionally biased region" description="Polar residues" evidence="2">
    <location>
        <begin position="210"/>
        <end position="221"/>
    </location>
</feature>
<accession>A0A0L6V8D0</accession>
<feature type="compositionally biased region" description="Basic residues" evidence="2">
    <location>
        <begin position="694"/>
        <end position="706"/>
    </location>
</feature>
<protein>
    <submittedName>
        <fullName evidence="3">Uncharacterized protein</fullName>
    </submittedName>
</protein>
<dbReference type="AlphaFoldDB" id="A0A0L6V8D0"/>
<evidence type="ECO:0000256" key="2">
    <source>
        <dbReference type="SAM" id="MobiDB-lite"/>
    </source>
</evidence>
<feature type="region of interest" description="Disordered" evidence="2">
    <location>
        <begin position="1"/>
        <end position="151"/>
    </location>
</feature>
<organism evidence="3 4">
    <name type="scientific">Puccinia sorghi</name>
    <dbReference type="NCBI Taxonomy" id="27349"/>
    <lineage>
        <taxon>Eukaryota</taxon>
        <taxon>Fungi</taxon>
        <taxon>Dikarya</taxon>
        <taxon>Basidiomycota</taxon>
        <taxon>Pucciniomycotina</taxon>
        <taxon>Pucciniomycetes</taxon>
        <taxon>Pucciniales</taxon>
        <taxon>Pucciniaceae</taxon>
        <taxon>Puccinia</taxon>
    </lineage>
</organism>
<gene>
    <name evidence="3" type="ORF">VP01_2424g2</name>
</gene>
<reference evidence="3 4" key="1">
    <citation type="submission" date="2015-08" db="EMBL/GenBank/DDBJ databases">
        <title>Next Generation Sequencing and Analysis of the Genome of Puccinia sorghi L Schw, the Causal Agent of Maize Common Rust.</title>
        <authorList>
            <person name="Rochi L."/>
            <person name="Burguener G."/>
            <person name="Darino M."/>
            <person name="Turjanski A."/>
            <person name="Kreff E."/>
            <person name="Dieguez M.J."/>
            <person name="Sacco F."/>
        </authorList>
    </citation>
    <scope>NUCLEOTIDE SEQUENCE [LARGE SCALE GENOMIC DNA]</scope>
    <source>
        <strain evidence="3 4">RO10H11247</strain>
    </source>
</reference>
<feature type="region of interest" description="Disordered" evidence="2">
    <location>
        <begin position="174"/>
        <end position="359"/>
    </location>
</feature>
<sequence>MALPTTTSFSPLHIRSAETPPKPEKVITPGRELTREERKIARRRNGPMDVLPTFAGKKLTFTLPPADQLNHQATRPANHHPQNPSASHIQSSNIPSSKSHKLKANSKSPLGREIDLTQVAKQPSESSAPDTSKQFHTKSIKGKEKALSVHHGHGLLTKLKSLDERITQNVNLLPVESPSKLFVPGQNNNNDASEIEHHPSDAQTLDLGTGSFSPTVPSSDSVQRDNPPGLRKQGKKSTPPTFNTRRHSQQSVSAIADPSSKKRKISPPHELKSEDMSVSSKSSQDDVSPYQSQDVKTDGHAPRTNGSKTSRNIRAAASPKEGLPLKPYSKAQAKTRRVNSKPQRVEPLQETNPNLIPDAAKDHSMISTQSLSSATHNKENVAPSPAFSHQQFILESFKAGDSLNTNVHLPSSSSIATKPTTPKLDPPISKISVSKAADRPKGRVQVVKRKPEPRELMCDSENTPTVLNTPRASPGSSSDSGKMKTLAAKIFTPGVARKEIKGNRNVKQPNRNADIHTLFDPLAATQETPQSATRPPQQCQPDSGEEQIYIVADRLVRQEDSVEKSIGEGEELSLETQRLLLKIKSQLNPPDIISISIRKLIQDELDKVDQRLMHLPEAKDGEVKDDDDEQERIEAESERAALEGLLENFKAEMLQYSDQLVRYGMLKVKLQRLQALETDLQSQLASSPPPVQPVKRKSTKNKQATK</sequence>
<comment type="caution">
    <text evidence="3">The sequence shown here is derived from an EMBL/GenBank/DDBJ whole genome shotgun (WGS) entry which is preliminary data.</text>
</comment>
<feature type="compositionally biased region" description="Polar residues" evidence="2">
    <location>
        <begin position="236"/>
        <end position="253"/>
    </location>
</feature>
<dbReference type="EMBL" id="LAVV01007308">
    <property type="protein sequence ID" value="KNZ56355.1"/>
    <property type="molecule type" value="Genomic_DNA"/>
</dbReference>
<dbReference type="Proteomes" id="UP000037035">
    <property type="component" value="Unassembled WGS sequence"/>
</dbReference>
<feature type="coiled-coil region" evidence="1">
    <location>
        <begin position="632"/>
        <end position="659"/>
    </location>
</feature>
<dbReference type="VEuPathDB" id="FungiDB:VP01_2424g2"/>
<proteinExistence type="predicted"/>
<feature type="compositionally biased region" description="Polar residues" evidence="2">
    <location>
        <begin position="410"/>
        <end position="420"/>
    </location>
</feature>
<feature type="region of interest" description="Disordered" evidence="2">
    <location>
        <begin position="679"/>
        <end position="706"/>
    </location>
</feature>
<feature type="compositionally biased region" description="Polar residues" evidence="2">
    <location>
        <begin position="119"/>
        <end position="134"/>
    </location>
</feature>
<feature type="compositionally biased region" description="Low complexity" evidence="2">
    <location>
        <begin position="276"/>
        <end position="288"/>
    </location>
</feature>
<feature type="compositionally biased region" description="Polar residues" evidence="2">
    <location>
        <begin position="69"/>
        <end position="97"/>
    </location>
</feature>